<dbReference type="PANTHER" id="PTHR35005">
    <property type="entry name" value="3-DEHYDRO-SCYLLO-INOSOSE HYDROLASE"/>
    <property type="match status" value="1"/>
</dbReference>
<dbReference type="Proteomes" id="UP000553193">
    <property type="component" value="Unassembled WGS sequence"/>
</dbReference>
<dbReference type="InterPro" id="IPR003785">
    <property type="entry name" value="Creatininase/forma_Hydrolase"/>
</dbReference>
<dbReference type="GO" id="GO:0009231">
    <property type="term" value="P:riboflavin biosynthetic process"/>
    <property type="evidence" value="ECO:0007669"/>
    <property type="project" value="TreeGrafter"/>
</dbReference>
<evidence type="ECO:0000256" key="1">
    <source>
        <dbReference type="ARBA" id="ARBA00001947"/>
    </source>
</evidence>
<dbReference type="RefSeq" id="WP_184382239.1">
    <property type="nucleotide sequence ID" value="NZ_JACIDJ010000001.1"/>
</dbReference>
<dbReference type="Pfam" id="PF02633">
    <property type="entry name" value="Creatininase"/>
    <property type="match status" value="1"/>
</dbReference>
<evidence type="ECO:0000256" key="4">
    <source>
        <dbReference type="ARBA" id="ARBA00022833"/>
    </source>
</evidence>
<keyword evidence="2" id="KW-0479">Metal-binding</keyword>
<dbReference type="EC" id="3.5.2.10" evidence="6"/>
<keyword evidence="3 6" id="KW-0378">Hydrolase</keyword>
<organism evidence="6 7">
    <name type="scientific">Roseococcus suduntuyensis</name>
    <dbReference type="NCBI Taxonomy" id="455361"/>
    <lineage>
        <taxon>Bacteria</taxon>
        <taxon>Pseudomonadati</taxon>
        <taxon>Pseudomonadota</taxon>
        <taxon>Alphaproteobacteria</taxon>
        <taxon>Acetobacterales</taxon>
        <taxon>Roseomonadaceae</taxon>
        <taxon>Roseococcus</taxon>
    </lineage>
</organism>
<comment type="caution">
    <text evidence="6">The sequence shown here is derived from an EMBL/GenBank/DDBJ whole genome shotgun (WGS) entry which is preliminary data.</text>
</comment>
<dbReference type="Gene3D" id="3.40.50.10310">
    <property type="entry name" value="Creatininase"/>
    <property type="match status" value="1"/>
</dbReference>
<dbReference type="GO" id="GO:0016811">
    <property type="term" value="F:hydrolase activity, acting on carbon-nitrogen (but not peptide) bonds, in linear amides"/>
    <property type="evidence" value="ECO:0007669"/>
    <property type="project" value="TreeGrafter"/>
</dbReference>
<dbReference type="EMBL" id="JACIDJ010000001">
    <property type="protein sequence ID" value="MBB3897313.1"/>
    <property type="molecule type" value="Genomic_DNA"/>
</dbReference>
<evidence type="ECO:0000256" key="5">
    <source>
        <dbReference type="ARBA" id="ARBA00024029"/>
    </source>
</evidence>
<comment type="cofactor">
    <cofactor evidence="1">
        <name>Zn(2+)</name>
        <dbReference type="ChEBI" id="CHEBI:29105"/>
    </cofactor>
</comment>
<evidence type="ECO:0000313" key="7">
    <source>
        <dbReference type="Proteomes" id="UP000553193"/>
    </source>
</evidence>
<evidence type="ECO:0000256" key="2">
    <source>
        <dbReference type="ARBA" id="ARBA00022723"/>
    </source>
</evidence>
<dbReference type="PANTHER" id="PTHR35005:SF1">
    <property type="entry name" value="2-AMINO-5-FORMYLAMINO-6-RIBOSYLAMINOPYRIMIDIN-4(3H)-ONE 5'-MONOPHOSPHATE DEFORMYLASE"/>
    <property type="match status" value="1"/>
</dbReference>
<evidence type="ECO:0000313" key="6">
    <source>
        <dbReference type="EMBL" id="MBB3897313.1"/>
    </source>
</evidence>
<gene>
    <name evidence="6" type="ORF">GGQ83_000739</name>
</gene>
<dbReference type="SUPFAM" id="SSF102215">
    <property type="entry name" value="Creatininase"/>
    <property type="match status" value="1"/>
</dbReference>
<dbReference type="GO" id="GO:0046872">
    <property type="term" value="F:metal ion binding"/>
    <property type="evidence" value="ECO:0007669"/>
    <property type="project" value="UniProtKB-KW"/>
</dbReference>
<keyword evidence="7" id="KW-1185">Reference proteome</keyword>
<accession>A0A840A9Z7</accession>
<dbReference type="GO" id="GO:0047789">
    <property type="term" value="F:creatininase activity"/>
    <property type="evidence" value="ECO:0007669"/>
    <property type="project" value="UniProtKB-EC"/>
</dbReference>
<comment type="similarity">
    <text evidence="5">Belongs to the creatininase superfamily.</text>
</comment>
<name>A0A840A9Z7_9PROT</name>
<evidence type="ECO:0000256" key="3">
    <source>
        <dbReference type="ARBA" id="ARBA00022801"/>
    </source>
</evidence>
<dbReference type="InterPro" id="IPR024087">
    <property type="entry name" value="Creatininase-like_sf"/>
</dbReference>
<reference evidence="6 7" key="1">
    <citation type="submission" date="2020-08" db="EMBL/GenBank/DDBJ databases">
        <title>Genomic Encyclopedia of Type Strains, Phase IV (KMG-IV): sequencing the most valuable type-strain genomes for metagenomic binning, comparative biology and taxonomic classification.</title>
        <authorList>
            <person name="Goeker M."/>
        </authorList>
    </citation>
    <scope>NUCLEOTIDE SEQUENCE [LARGE SCALE GENOMIC DNA]</scope>
    <source>
        <strain evidence="6 7">DSM 19979</strain>
    </source>
</reference>
<keyword evidence="4" id="KW-0862">Zinc</keyword>
<protein>
    <submittedName>
        <fullName evidence="6">Creatinine amidohydrolase</fullName>
        <ecNumber evidence="6">3.5.2.10</ecNumber>
    </submittedName>
</protein>
<sequence length="255" mass="26029">MRLAELSAPEVAHRLAEGHAVLLPLGSLETHGPALPMGDYLLAEAIALRIAQAHGRALVAPPIPFGGADFFRGVPGGIALSTATLTALLREVLEALAEGGATRILIINGHGGNIPAVEEAQRGLRVSRGLIAPVLHLWKNAGGWQQALGGEPAALGHGGDPVASVALHLRPDLCAPERLAPREALPPFLGLPISGFGTLATAGAEFGVPLNLDEVAPGGTQAPDPRGANAAHGARIVERLVQAGQAMLTALENTP</sequence>
<dbReference type="AlphaFoldDB" id="A0A840A9Z7"/>
<proteinExistence type="inferred from homology"/>